<dbReference type="Bgee" id="ENSCJAG00000009946">
    <property type="expression patterns" value="Expressed in frontal cortex and 4 other cell types or tissues"/>
</dbReference>
<dbReference type="GeneID" id="100412076"/>
<proteinExistence type="predicted"/>
<gene>
    <name evidence="2" type="primary">GCSAM</name>
</gene>
<dbReference type="PANTHER" id="PTHR35351">
    <property type="entry name" value="GERMINAL CENTER-ASSOCIATED SIGNALING AND MOTILITY-LIKE PROTEIN"/>
    <property type="match status" value="1"/>
</dbReference>
<dbReference type="CTD" id="257144"/>
<dbReference type="Proteomes" id="UP000008225">
    <property type="component" value="Chromosome 15"/>
</dbReference>
<evidence type="ECO:0000313" key="2">
    <source>
        <dbReference type="Ensembl" id="ENSCJAP00000037644.4"/>
    </source>
</evidence>
<dbReference type="GO" id="GO:0050855">
    <property type="term" value="P:regulation of B cell receptor signaling pathway"/>
    <property type="evidence" value="ECO:0007669"/>
    <property type="project" value="InterPro"/>
</dbReference>
<dbReference type="Ensembl" id="ENSCJAT00000039764.4">
    <property type="protein sequence ID" value="ENSCJAP00000037644.4"/>
    <property type="gene ID" value="ENSCJAG00000009946.5"/>
</dbReference>
<sequence length="246" mass="28416">MGNCLLRENREPSQLPELRVRERFPFAGNTAESSFPDQEFDRTIFIRGGQRHHRESCVQVTCDETGLRRVKVSHRNCNMKGVTLTKLQKSILRFAVSLGYFRCWDHHSAEGRFCLPWKKIHTFEKRQDSQNENKGMSSTPSQDTADQTYSEELCYTLIDHQVLSRRPSGNSAEEYYENVPCKAERPRESLGGTETEYSLLHMSSTPRHAPSPEDEYELLMPPRIASHFLQQPRPLMAPSVTQFSHL</sequence>
<dbReference type="PANTHER" id="PTHR35351:SF2">
    <property type="entry name" value="GERMINAL CENTER-ASSOCIATED SIGNALING AND MOTILITY PROTEIN"/>
    <property type="match status" value="1"/>
</dbReference>
<reference evidence="2" key="2">
    <citation type="submission" date="2025-08" db="UniProtKB">
        <authorList>
            <consortium name="Ensembl"/>
        </authorList>
    </citation>
    <scope>IDENTIFICATION</scope>
</reference>
<dbReference type="KEGG" id="cjc:100412076"/>
<feature type="region of interest" description="Disordered" evidence="1">
    <location>
        <begin position="126"/>
        <end position="145"/>
    </location>
</feature>
<name>H9KXK6_CALJA</name>
<feature type="compositionally biased region" description="Polar residues" evidence="1">
    <location>
        <begin position="132"/>
        <end position="145"/>
    </location>
</feature>
<evidence type="ECO:0000256" key="1">
    <source>
        <dbReference type="SAM" id="MobiDB-lite"/>
    </source>
</evidence>
<dbReference type="InterPro" id="IPR031364">
    <property type="entry name" value="GC_assoc_lym"/>
</dbReference>
<keyword evidence="3" id="KW-1185">Reference proteome</keyword>
<dbReference type="GeneTree" id="ENSGT00940000158134"/>
<reference evidence="2" key="3">
    <citation type="submission" date="2025-09" db="UniProtKB">
        <authorList>
            <consortium name="Ensembl"/>
        </authorList>
    </citation>
    <scope>IDENTIFICATION</scope>
</reference>
<organism evidence="2 3">
    <name type="scientific">Callithrix jacchus</name>
    <name type="common">White-tufted-ear marmoset</name>
    <name type="synonym">Simia Jacchus</name>
    <dbReference type="NCBI Taxonomy" id="9483"/>
    <lineage>
        <taxon>Eukaryota</taxon>
        <taxon>Metazoa</taxon>
        <taxon>Chordata</taxon>
        <taxon>Craniata</taxon>
        <taxon>Vertebrata</taxon>
        <taxon>Euteleostomi</taxon>
        <taxon>Mammalia</taxon>
        <taxon>Eutheria</taxon>
        <taxon>Euarchontoglires</taxon>
        <taxon>Primates</taxon>
        <taxon>Haplorrhini</taxon>
        <taxon>Platyrrhini</taxon>
        <taxon>Cebidae</taxon>
        <taxon>Callitrichinae</taxon>
        <taxon>Callithrix</taxon>
        <taxon>Callithrix</taxon>
    </lineage>
</organism>
<dbReference type="Pfam" id="PF15666">
    <property type="entry name" value="HGAL"/>
    <property type="match status" value="1"/>
</dbReference>
<accession>H9KXK6</accession>
<dbReference type="AlphaFoldDB" id="H9KXK6"/>
<dbReference type="RefSeq" id="XP_035130359.1">
    <property type="nucleotide sequence ID" value="XM_035274468.2"/>
</dbReference>
<evidence type="ECO:0000313" key="3">
    <source>
        <dbReference type="Proteomes" id="UP000008225"/>
    </source>
</evidence>
<reference evidence="2" key="1">
    <citation type="submission" date="2009-03" db="EMBL/GenBank/DDBJ databases">
        <authorList>
            <person name="Warren W."/>
            <person name="Ye L."/>
            <person name="Minx P."/>
            <person name="Worley K."/>
            <person name="Gibbs R."/>
            <person name="Wilson R.K."/>
        </authorList>
    </citation>
    <scope>NUCLEOTIDE SEQUENCE [LARGE SCALE GENOMIC DNA]</scope>
</reference>
<dbReference type="GO" id="GO:2000402">
    <property type="term" value="P:negative regulation of lymphocyte migration"/>
    <property type="evidence" value="ECO:0007669"/>
    <property type="project" value="TreeGrafter"/>
</dbReference>
<protein>
    <submittedName>
        <fullName evidence="2">Germinal center associated signaling and motility</fullName>
    </submittedName>
</protein>